<dbReference type="OrthoDB" id="525956at2"/>
<accession>A0A225NX72</accession>
<dbReference type="InterPro" id="IPR005135">
    <property type="entry name" value="Endo/exonuclease/phosphatase"/>
</dbReference>
<comment type="caution">
    <text evidence="2">The sequence shown here is derived from an EMBL/GenBank/DDBJ whole genome shotgun (WGS) entry which is preliminary data.</text>
</comment>
<dbReference type="EMBL" id="AQQR01000001">
    <property type="protein sequence ID" value="OWU77917.1"/>
    <property type="molecule type" value="Genomic_DNA"/>
</dbReference>
<sequence>MAARDISFASFNLLNLQRPGRRIYFDSDGWPQEVFDRKVAFTAQVLRQLDADVIGFQELWSEEALAPAMERSGLDATHDLLVPEGHGDDRIICAAAVRRDMLVEAPRWITEFPEACVLRSTGDDPQQPEISVRLSGFSRPVMHLQVRPDPRTPVIHVFVCHFKSRRPADIWRERAWYDKDLHGPHKEALGYAVSTIRRTAEAAALRVILTDLMKKTDTPVVLLGDMNDGKESNTLNVLSEQPNYLGPLSTGGGDNALYTAQTIQEYRSTRDVYYTHVYEGQRESLDHIMFSQEFYDNSKKRLWAFDEMIVQNDHLNFDDHKVSGTNDHGIIRVGFEWKPAPGAGA</sequence>
<dbReference type="Proteomes" id="UP000215377">
    <property type="component" value="Unassembled WGS sequence"/>
</dbReference>
<evidence type="ECO:0000313" key="3">
    <source>
        <dbReference type="Proteomes" id="UP000215377"/>
    </source>
</evidence>
<feature type="domain" description="Endonuclease/exonuclease/phosphatase" evidence="1">
    <location>
        <begin position="42"/>
        <end position="306"/>
    </location>
</feature>
<name>A0A225NX72_9RHOB</name>
<gene>
    <name evidence="2" type="ORF">ATO3_04610</name>
</gene>
<dbReference type="PANTHER" id="PTHR42834">
    <property type="entry name" value="ENDONUCLEASE/EXONUCLEASE/PHOSPHATASE FAMILY PROTEIN (AFU_ORTHOLOGUE AFUA_3G09210)"/>
    <property type="match status" value="1"/>
</dbReference>
<dbReference type="Pfam" id="PF03372">
    <property type="entry name" value="Exo_endo_phos"/>
    <property type="match status" value="1"/>
</dbReference>
<dbReference type="AlphaFoldDB" id="A0A225NX72"/>
<keyword evidence="3" id="KW-1185">Reference proteome</keyword>
<evidence type="ECO:0000313" key="2">
    <source>
        <dbReference type="EMBL" id="OWU77917.1"/>
    </source>
</evidence>
<reference evidence="2 3" key="1">
    <citation type="submission" date="2013-04" db="EMBL/GenBank/DDBJ databases">
        <title>Oceanicola sp. 22II1-22F33 Genome Sequencing.</title>
        <authorList>
            <person name="Lai Q."/>
            <person name="Li G."/>
            <person name="Shao Z."/>
        </authorList>
    </citation>
    <scope>NUCLEOTIDE SEQUENCE [LARGE SCALE GENOMIC DNA]</scope>
    <source>
        <strain evidence="2 3">22II1-22F33</strain>
    </source>
</reference>
<dbReference type="PANTHER" id="PTHR42834:SF1">
    <property type="entry name" value="ENDONUCLEASE_EXONUCLEASE_PHOSPHATASE FAMILY PROTEIN (AFU_ORTHOLOGUE AFUA_3G09210)"/>
    <property type="match status" value="1"/>
</dbReference>
<evidence type="ECO:0000259" key="1">
    <source>
        <dbReference type="Pfam" id="PF03372"/>
    </source>
</evidence>
<dbReference type="RefSeq" id="WP_088648591.1">
    <property type="nucleotide sequence ID" value="NZ_AQQR01000001.1"/>
</dbReference>
<dbReference type="InterPro" id="IPR036691">
    <property type="entry name" value="Endo/exonu/phosph_ase_sf"/>
</dbReference>
<proteinExistence type="predicted"/>
<organism evidence="2 3">
    <name type="scientific">Marinibacterium profundimaris</name>
    <dbReference type="NCBI Taxonomy" id="1679460"/>
    <lineage>
        <taxon>Bacteria</taxon>
        <taxon>Pseudomonadati</taxon>
        <taxon>Pseudomonadota</taxon>
        <taxon>Alphaproteobacteria</taxon>
        <taxon>Rhodobacterales</taxon>
        <taxon>Paracoccaceae</taxon>
        <taxon>Marinibacterium</taxon>
    </lineage>
</organism>
<dbReference type="SUPFAM" id="SSF56219">
    <property type="entry name" value="DNase I-like"/>
    <property type="match status" value="1"/>
</dbReference>
<protein>
    <submittedName>
        <fullName evidence="2">Nuclease</fullName>
    </submittedName>
</protein>
<dbReference type="GO" id="GO:0003824">
    <property type="term" value="F:catalytic activity"/>
    <property type="evidence" value="ECO:0007669"/>
    <property type="project" value="InterPro"/>
</dbReference>
<dbReference type="Gene3D" id="3.60.10.10">
    <property type="entry name" value="Endonuclease/exonuclease/phosphatase"/>
    <property type="match status" value="1"/>
</dbReference>